<organism evidence="9 10">
    <name type="scientific">Tepidiphilus thermophilus</name>
    <dbReference type="NCBI Taxonomy" id="876478"/>
    <lineage>
        <taxon>Bacteria</taxon>
        <taxon>Pseudomonadati</taxon>
        <taxon>Pseudomonadota</taxon>
        <taxon>Hydrogenophilia</taxon>
        <taxon>Hydrogenophilales</taxon>
        <taxon>Hydrogenophilaceae</taxon>
        <taxon>Tepidiphilus</taxon>
    </lineage>
</organism>
<keyword evidence="3 9" id="KW-0032">Aminotransferase</keyword>
<dbReference type="CDD" id="cd00609">
    <property type="entry name" value="AAT_like"/>
    <property type="match status" value="1"/>
</dbReference>
<feature type="region of interest" description="Disordered" evidence="7">
    <location>
        <begin position="1"/>
        <end position="24"/>
    </location>
</feature>
<dbReference type="Gene3D" id="3.40.640.10">
    <property type="entry name" value="Type I PLP-dependent aspartate aminotransferase-like (Major domain)"/>
    <property type="match status" value="1"/>
</dbReference>
<dbReference type="InterPro" id="IPR015421">
    <property type="entry name" value="PyrdxlP-dep_Trfase_major"/>
</dbReference>
<keyword evidence="10" id="KW-1185">Reference proteome</keyword>
<evidence type="ECO:0000256" key="4">
    <source>
        <dbReference type="ARBA" id="ARBA00022679"/>
    </source>
</evidence>
<evidence type="ECO:0000259" key="8">
    <source>
        <dbReference type="Pfam" id="PF00155"/>
    </source>
</evidence>
<dbReference type="Proteomes" id="UP000182108">
    <property type="component" value="Unassembled WGS sequence"/>
</dbReference>
<evidence type="ECO:0000256" key="7">
    <source>
        <dbReference type="SAM" id="MobiDB-lite"/>
    </source>
</evidence>
<evidence type="ECO:0000256" key="6">
    <source>
        <dbReference type="ARBA" id="ARBA00026106"/>
    </source>
</evidence>
<evidence type="ECO:0000256" key="3">
    <source>
        <dbReference type="ARBA" id="ARBA00022576"/>
    </source>
</evidence>
<dbReference type="GO" id="GO:0030170">
    <property type="term" value="F:pyridoxal phosphate binding"/>
    <property type="evidence" value="ECO:0007669"/>
    <property type="project" value="InterPro"/>
</dbReference>
<gene>
    <name evidence="9" type="ORF">Ga0061068_10895</name>
</gene>
<keyword evidence="4 9" id="KW-0808">Transferase</keyword>
<dbReference type="InterPro" id="IPR015422">
    <property type="entry name" value="PyrdxlP-dep_Trfase_small"/>
</dbReference>
<dbReference type="SUPFAM" id="SSF53383">
    <property type="entry name" value="PLP-dependent transferases"/>
    <property type="match status" value="1"/>
</dbReference>
<reference evidence="10" key="1">
    <citation type="submission" date="2015-08" db="EMBL/GenBank/DDBJ databases">
        <authorList>
            <person name="Babu N.S."/>
            <person name="Beckwith C.J."/>
            <person name="Beseler K.G."/>
            <person name="Brison A."/>
            <person name="Carone J.V."/>
            <person name="Caskin T.P."/>
            <person name="Diamond M."/>
            <person name="Durham M.E."/>
            <person name="Foxe J.M."/>
            <person name="Go M."/>
            <person name="Henderson B.A."/>
            <person name="Jones I.B."/>
            <person name="McGettigan J.A."/>
            <person name="Micheletti S.J."/>
            <person name="Nasrallah M.E."/>
            <person name="Ortiz D."/>
            <person name="Piller C.R."/>
            <person name="Privatt S.R."/>
            <person name="Schneider S.L."/>
            <person name="Sharp S."/>
            <person name="Smith T.C."/>
            <person name="Stanton J.D."/>
            <person name="Ullery H.E."/>
            <person name="Wilson R.J."/>
            <person name="Serrano M.G."/>
            <person name="Buck G."/>
            <person name="Lee V."/>
            <person name="Wang Y."/>
            <person name="Carvalho R."/>
            <person name="Voegtly L."/>
            <person name="Shi R."/>
            <person name="Duckworth R."/>
            <person name="Johnson A."/>
            <person name="Loviza R."/>
            <person name="Walstead R."/>
            <person name="Shah Z."/>
            <person name="Kiflezghi M."/>
            <person name="Wade K."/>
            <person name="Ball S.L."/>
            <person name="Bradley K.W."/>
            <person name="Asai D.J."/>
            <person name="Bowman C.A."/>
            <person name="Russell D.A."/>
            <person name="Pope W.H."/>
            <person name="Jacobs-Sera D."/>
            <person name="Hendrix R.W."/>
            <person name="Hatfull G.F."/>
        </authorList>
    </citation>
    <scope>NUCLEOTIDE SEQUENCE [LARGE SCALE GENOMIC DNA]</scope>
    <source>
        <strain evidence="10">JCM 19170</strain>
    </source>
</reference>
<comment type="similarity">
    <text evidence="2">Belongs to the class-I pyridoxal-phosphate-dependent aminotransferase family.</text>
</comment>
<evidence type="ECO:0000256" key="1">
    <source>
        <dbReference type="ARBA" id="ARBA00001933"/>
    </source>
</evidence>
<sequence>MGMRSGNVVPVRQGQTEKEAPEAVVEAAPPSLRRILKSSKLDDVCYDIRGPVLARAKQMEEDGHKIIKLNIGNLAPFGFEPPEEIVVDVIRNLREAGGYSDSKGLFSARKAVVHYTQQKGIAGVDVEDVILGNGVSELIVMSLQALLEHGDEVLVPSPDYPLWTAAVSLAGGKPRHYLCDEASDWLPDLADIRKKVSPHTKAIVVINPNNPTGALYPREILEGIVQIAREHQLIVFADEIYDKMLYDGNTHISIASLADDVLFITMNGLSKNYRACGYRAGWMVISGEKRHAADYIEGLNMLASMRLCSNVPGQMAIQTALGGYQSIQDLVAPQGRLTRQRDTAHALLSRIPGVSVVKAKATLYMFPRLDPKVYPIADDQEFILQLLEEEKVLLVQGTGFNWPQPDHFRIVFLPHVDDLHESIGRIERFLERYRRRHQVVMGSAKKDK</sequence>
<dbReference type="Pfam" id="PF00155">
    <property type="entry name" value="Aminotran_1_2"/>
    <property type="match status" value="1"/>
</dbReference>
<name>A0A0K6IWR6_9PROT</name>
<dbReference type="InterPro" id="IPR051926">
    <property type="entry name" value="Ala_Aminotransferase"/>
</dbReference>
<dbReference type="GO" id="GO:0004021">
    <property type="term" value="F:L-alanine:2-oxoglutarate aminotransferase activity"/>
    <property type="evidence" value="ECO:0007669"/>
    <property type="project" value="UniProtKB-EC"/>
</dbReference>
<dbReference type="Gene3D" id="3.90.1150.10">
    <property type="entry name" value="Aspartate Aminotransferase, domain 1"/>
    <property type="match status" value="1"/>
</dbReference>
<dbReference type="EC" id="2.6.1.2" evidence="6"/>
<dbReference type="InterPro" id="IPR004839">
    <property type="entry name" value="Aminotransferase_I/II_large"/>
</dbReference>
<evidence type="ECO:0000313" key="9">
    <source>
        <dbReference type="EMBL" id="CUB07566.1"/>
    </source>
</evidence>
<protein>
    <recommendedName>
        <fullName evidence="6">alanine transaminase</fullName>
        <ecNumber evidence="6">2.6.1.2</ecNumber>
    </recommendedName>
</protein>
<evidence type="ECO:0000313" key="10">
    <source>
        <dbReference type="Proteomes" id="UP000182108"/>
    </source>
</evidence>
<accession>A0A0K6IWR6</accession>
<dbReference type="PANTHER" id="PTHR43488:SF2">
    <property type="entry name" value="GLUTAMATE-PYRUVATE AMINOTRANSFERASE ALAA"/>
    <property type="match status" value="1"/>
</dbReference>
<evidence type="ECO:0000256" key="2">
    <source>
        <dbReference type="ARBA" id="ARBA00007441"/>
    </source>
</evidence>
<dbReference type="AlphaFoldDB" id="A0A0K6IWR6"/>
<dbReference type="PANTHER" id="PTHR43488">
    <property type="entry name" value="GLUTAMATE-PYRUVATE AMINOTRANSFERASE ALAA"/>
    <property type="match status" value="1"/>
</dbReference>
<dbReference type="EMBL" id="CYHH01000008">
    <property type="protein sequence ID" value="CUB07566.1"/>
    <property type="molecule type" value="Genomic_DNA"/>
</dbReference>
<dbReference type="InterPro" id="IPR015424">
    <property type="entry name" value="PyrdxlP-dep_Trfase"/>
</dbReference>
<keyword evidence="5" id="KW-0663">Pyridoxal phosphate</keyword>
<evidence type="ECO:0000256" key="5">
    <source>
        <dbReference type="ARBA" id="ARBA00022898"/>
    </source>
</evidence>
<proteinExistence type="inferred from homology"/>
<feature type="domain" description="Aminotransferase class I/classII large" evidence="8">
    <location>
        <begin position="65"/>
        <end position="417"/>
    </location>
</feature>
<comment type="cofactor">
    <cofactor evidence="1">
        <name>pyridoxal 5'-phosphate</name>
        <dbReference type="ChEBI" id="CHEBI:597326"/>
    </cofactor>
</comment>